<dbReference type="Proteomes" id="UP000481033">
    <property type="component" value="Unassembled WGS sequence"/>
</dbReference>
<evidence type="ECO:0000259" key="1">
    <source>
        <dbReference type="Pfam" id="PF04151"/>
    </source>
</evidence>
<sequence>MLDVEWPTTLNQIAQLATSGKSRRIFIPSYFYLFIPQQNHAFFYAFLTVGFLALSSIFSTSEKGLAQGTTILREQGRLKSSDNRLTDNSPYDIYRFNGNAGQQVTITLESSDFDTHLLLIDTVGNTISENDDVRNGITNSGLTVTLPENGEYVIVANTHQPSGQGRYVLTMTSDSAVASGQPTSQSSSSAGEGVIEGRLTYPSDYVPALRVCAQSTSNYYLLNCISTELDQTSFQLSVSPGEYYVFSYEKDTFRDADTNVMYDAFFYHANWEPNSNPIPVRVVAGETVSGISLENYSICRDRATTPSYCVVPPN</sequence>
<feature type="domain" description="Peptidase C-terminal archaeal/bacterial" evidence="1">
    <location>
        <begin position="91"/>
        <end position="155"/>
    </location>
</feature>
<comment type="caution">
    <text evidence="2">The sequence shown here is derived from an EMBL/GenBank/DDBJ whole genome shotgun (WGS) entry which is preliminary data.</text>
</comment>
<evidence type="ECO:0000313" key="3">
    <source>
        <dbReference type="Proteomes" id="UP000481033"/>
    </source>
</evidence>
<proteinExistence type="predicted"/>
<gene>
    <name evidence="2" type="ORF">DXZ20_36545</name>
</gene>
<organism evidence="2 3">
    <name type="scientific">Adonisia turfae CCMR0081</name>
    <dbReference type="NCBI Taxonomy" id="2292702"/>
    <lineage>
        <taxon>Bacteria</taxon>
        <taxon>Bacillati</taxon>
        <taxon>Cyanobacteriota</taxon>
        <taxon>Adonisia</taxon>
        <taxon>Adonisia turfae</taxon>
    </lineage>
</organism>
<dbReference type="Gene3D" id="2.60.120.380">
    <property type="match status" value="1"/>
</dbReference>
<dbReference type="Pfam" id="PF04151">
    <property type="entry name" value="PPC"/>
    <property type="match status" value="1"/>
</dbReference>
<protein>
    <recommendedName>
        <fullName evidence="1">Peptidase C-terminal archaeal/bacterial domain-containing protein</fullName>
    </recommendedName>
</protein>
<dbReference type="AlphaFoldDB" id="A0A6M0RYU4"/>
<dbReference type="RefSeq" id="WP_163703307.1">
    <property type="nucleotide sequence ID" value="NZ_QXHD01000004.1"/>
</dbReference>
<accession>A0A6M0RYU4</accession>
<name>A0A6M0RYU4_9CYAN</name>
<reference evidence="2 3" key="1">
    <citation type="journal article" date="2020" name="Microb. Ecol.">
        <title>Ecogenomics of the Marine Benthic Filamentous Cyanobacterium Adonisia.</title>
        <authorList>
            <person name="Walter J.M."/>
            <person name="Coutinho F.H."/>
            <person name="Leomil L."/>
            <person name="Hargreaves P.I."/>
            <person name="Campeao M.E."/>
            <person name="Vieira V.V."/>
            <person name="Silva B.S."/>
            <person name="Fistarol G.O."/>
            <person name="Salomon P.S."/>
            <person name="Sawabe T."/>
            <person name="Mino S."/>
            <person name="Hosokawa M."/>
            <person name="Miyashita H."/>
            <person name="Maruyama F."/>
            <person name="van Verk M.C."/>
            <person name="Dutilh B.E."/>
            <person name="Thompson C.C."/>
            <person name="Thompson F.L."/>
        </authorList>
    </citation>
    <scope>NUCLEOTIDE SEQUENCE [LARGE SCALE GENOMIC DNA]</scope>
    <source>
        <strain evidence="2 3">CCMR0081</strain>
    </source>
</reference>
<keyword evidence="3" id="KW-1185">Reference proteome</keyword>
<dbReference type="EMBL" id="QXHD01000004">
    <property type="protein sequence ID" value="NEZ61053.1"/>
    <property type="molecule type" value="Genomic_DNA"/>
</dbReference>
<evidence type="ECO:0000313" key="2">
    <source>
        <dbReference type="EMBL" id="NEZ61053.1"/>
    </source>
</evidence>
<dbReference type="InterPro" id="IPR007280">
    <property type="entry name" value="Peptidase_C_arc/bac"/>
</dbReference>